<dbReference type="GO" id="GO:0016020">
    <property type="term" value="C:membrane"/>
    <property type="evidence" value="ECO:0007669"/>
    <property type="project" value="UniProtKB-SubCell"/>
</dbReference>
<evidence type="ECO:0000313" key="8">
    <source>
        <dbReference type="Proteomes" id="UP000662783"/>
    </source>
</evidence>
<reference evidence="7" key="1">
    <citation type="submission" date="2021-02" db="EMBL/GenBank/DDBJ databases">
        <title>Fulvivirga sp. S481 isolated from sea water.</title>
        <authorList>
            <person name="Bae S.S."/>
            <person name="Baek K."/>
        </authorList>
    </citation>
    <scope>NUCLEOTIDE SEQUENCE</scope>
    <source>
        <strain evidence="7">S481</strain>
    </source>
</reference>
<proteinExistence type="predicted"/>
<feature type="transmembrane region" description="Helical" evidence="5">
    <location>
        <begin position="116"/>
        <end position="135"/>
    </location>
</feature>
<feature type="transmembrane region" description="Helical" evidence="5">
    <location>
        <begin position="20"/>
        <end position="46"/>
    </location>
</feature>
<dbReference type="AlphaFoldDB" id="A0A974ZZW2"/>
<evidence type="ECO:0000256" key="5">
    <source>
        <dbReference type="SAM" id="Phobius"/>
    </source>
</evidence>
<feature type="transmembrane region" description="Helical" evidence="5">
    <location>
        <begin position="94"/>
        <end position="110"/>
    </location>
</feature>
<keyword evidence="8" id="KW-1185">Reference proteome</keyword>
<evidence type="ECO:0000256" key="2">
    <source>
        <dbReference type="ARBA" id="ARBA00022692"/>
    </source>
</evidence>
<dbReference type="EMBL" id="CP070608">
    <property type="protein sequence ID" value="QSE96729.1"/>
    <property type="molecule type" value="Genomic_DNA"/>
</dbReference>
<evidence type="ECO:0000256" key="4">
    <source>
        <dbReference type="ARBA" id="ARBA00023136"/>
    </source>
</evidence>
<evidence type="ECO:0000259" key="6">
    <source>
        <dbReference type="Pfam" id="PF01694"/>
    </source>
</evidence>
<dbReference type="GO" id="GO:0004252">
    <property type="term" value="F:serine-type endopeptidase activity"/>
    <property type="evidence" value="ECO:0007669"/>
    <property type="project" value="InterPro"/>
</dbReference>
<dbReference type="SUPFAM" id="SSF144091">
    <property type="entry name" value="Rhomboid-like"/>
    <property type="match status" value="1"/>
</dbReference>
<feature type="transmembrane region" description="Helical" evidence="5">
    <location>
        <begin position="167"/>
        <end position="186"/>
    </location>
</feature>
<dbReference type="RefSeq" id="WP_205721243.1">
    <property type="nucleotide sequence ID" value="NZ_CP070608.1"/>
</dbReference>
<feature type="domain" description="Peptidase S54 rhomboid" evidence="6">
    <location>
        <begin position="56"/>
        <end position="187"/>
    </location>
</feature>
<gene>
    <name evidence="7" type="ORF">JR347_14155</name>
</gene>
<dbReference type="GO" id="GO:0006508">
    <property type="term" value="P:proteolysis"/>
    <property type="evidence" value="ECO:0007669"/>
    <property type="project" value="UniProtKB-KW"/>
</dbReference>
<keyword evidence="7" id="KW-0645">Protease</keyword>
<dbReference type="InterPro" id="IPR035952">
    <property type="entry name" value="Rhomboid-like_sf"/>
</dbReference>
<dbReference type="InterPro" id="IPR050925">
    <property type="entry name" value="Rhomboid_protease_S54"/>
</dbReference>
<dbReference type="InterPro" id="IPR022764">
    <property type="entry name" value="Peptidase_S54_rhomboid_dom"/>
</dbReference>
<evidence type="ECO:0000256" key="1">
    <source>
        <dbReference type="ARBA" id="ARBA00004141"/>
    </source>
</evidence>
<dbReference type="Gene3D" id="1.20.1540.10">
    <property type="entry name" value="Rhomboid-like"/>
    <property type="match status" value="1"/>
</dbReference>
<feature type="transmembrane region" description="Helical" evidence="5">
    <location>
        <begin position="142"/>
        <end position="161"/>
    </location>
</feature>
<dbReference type="PANTHER" id="PTHR43731">
    <property type="entry name" value="RHOMBOID PROTEASE"/>
    <property type="match status" value="1"/>
</dbReference>
<dbReference type="PANTHER" id="PTHR43731:SF9">
    <property type="entry name" value="SLR1461 PROTEIN"/>
    <property type="match status" value="1"/>
</dbReference>
<comment type="subcellular location">
    <subcellularLocation>
        <location evidence="1">Membrane</location>
        <topology evidence="1">Multi-pass membrane protein</topology>
    </subcellularLocation>
</comment>
<name>A0A974ZZW2_9BACT</name>
<keyword evidence="7" id="KW-0378">Hydrolase</keyword>
<dbReference type="Pfam" id="PF01694">
    <property type="entry name" value="Rhomboid"/>
    <property type="match status" value="1"/>
</dbReference>
<evidence type="ECO:0000256" key="3">
    <source>
        <dbReference type="ARBA" id="ARBA00022989"/>
    </source>
</evidence>
<sequence length="234" mass="26321">MKESREADKLKFNRSIQYTLAFIILIWSVKVVELGLNLDFGSLGILPRTAQGSIGIFLAPLIHGDIYHLISNTFPILILGVGIFYFYNKIALNVIFLIYLMTGFWVWMAARDAYHIGASGLVYGLLTFLIFSGFFNRNRNTLAVSFVILVLYGGSFAAGIIPTKAGISWESHLMGAIAGVFCAVYYRKHSVASVIEDTESIQSLDFKYTYTEKGSTNTNTYHYIYQPREEKDTD</sequence>
<organism evidence="7 8">
    <name type="scientific">Fulvivirga lutea</name>
    <dbReference type="NCBI Taxonomy" id="2810512"/>
    <lineage>
        <taxon>Bacteria</taxon>
        <taxon>Pseudomonadati</taxon>
        <taxon>Bacteroidota</taxon>
        <taxon>Cytophagia</taxon>
        <taxon>Cytophagales</taxon>
        <taxon>Fulvivirgaceae</taxon>
        <taxon>Fulvivirga</taxon>
    </lineage>
</organism>
<feature type="transmembrane region" description="Helical" evidence="5">
    <location>
        <begin position="66"/>
        <end position="87"/>
    </location>
</feature>
<protein>
    <submittedName>
        <fullName evidence="7">Rhomboid family intramembrane serine protease</fullName>
    </submittedName>
</protein>
<dbReference type="Proteomes" id="UP000662783">
    <property type="component" value="Chromosome"/>
</dbReference>
<keyword evidence="3 5" id="KW-1133">Transmembrane helix</keyword>
<accession>A0A974ZZW2</accession>
<evidence type="ECO:0000313" key="7">
    <source>
        <dbReference type="EMBL" id="QSE96729.1"/>
    </source>
</evidence>
<keyword evidence="2 5" id="KW-0812">Transmembrane</keyword>
<keyword evidence="4 5" id="KW-0472">Membrane</keyword>
<dbReference type="KEGG" id="fuv:JR347_14155"/>